<dbReference type="Proteomes" id="UP001611415">
    <property type="component" value="Unassembled WGS sequence"/>
</dbReference>
<organism evidence="2 3">
    <name type="scientific">Nocardia xishanensis</name>
    <dbReference type="NCBI Taxonomy" id="238964"/>
    <lineage>
        <taxon>Bacteria</taxon>
        <taxon>Bacillati</taxon>
        <taxon>Actinomycetota</taxon>
        <taxon>Actinomycetes</taxon>
        <taxon>Mycobacteriales</taxon>
        <taxon>Nocardiaceae</taxon>
        <taxon>Nocardia</taxon>
    </lineage>
</organism>
<keyword evidence="1" id="KW-1133">Transmembrane helix</keyword>
<evidence type="ECO:0000313" key="2">
    <source>
        <dbReference type="EMBL" id="MFI2474396.1"/>
    </source>
</evidence>
<keyword evidence="1" id="KW-0812">Transmembrane</keyword>
<dbReference type="EMBL" id="JBIRYO010000007">
    <property type="protein sequence ID" value="MFI2474396.1"/>
    <property type="molecule type" value="Genomic_DNA"/>
</dbReference>
<reference evidence="2 3" key="1">
    <citation type="submission" date="2024-10" db="EMBL/GenBank/DDBJ databases">
        <title>The Natural Products Discovery Center: Release of the First 8490 Sequenced Strains for Exploring Actinobacteria Biosynthetic Diversity.</title>
        <authorList>
            <person name="Kalkreuter E."/>
            <person name="Kautsar S.A."/>
            <person name="Yang D."/>
            <person name="Bader C.D."/>
            <person name="Teijaro C.N."/>
            <person name="Fluegel L."/>
            <person name="Davis C.M."/>
            <person name="Simpson J.R."/>
            <person name="Lauterbach L."/>
            <person name="Steele A.D."/>
            <person name="Gui C."/>
            <person name="Meng S."/>
            <person name="Li G."/>
            <person name="Viehrig K."/>
            <person name="Ye F."/>
            <person name="Su P."/>
            <person name="Kiefer A.F."/>
            <person name="Nichols A."/>
            <person name="Cepeda A.J."/>
            <person name="Yan W."/>
            <person name="Fan B."/>
            <person name="Jiang Y."/>
            <person name="Adhikari A."/>
            <person name="Zheng C.-J."/>
            <person name="Schuster L."/>
            <person name="Cowan T.M."/>
            <person name="Smanski M.J."/>
            <person name="Chevrette M.G."/>
            <person name="De Carvalho L.P.S."/>
            <person name="Shen B."/>
        </authorList>
    </citation>
    <scope>NUCLEOTIDE SEQUENCE [LARGE SCALE GENOMIC DNA]</scope>
    <source>
        <strain evidence="2 3">NPDC019275</strain>
    </source>
</reference>
<feature type="transmembrane region" description="Helical" evidence="1">
    <location>
        <begin position="36"/>
        <end position="69"/>
    </location>
</feature>
<evidence type="ECO:0000313" key="3">
    <source>
        <dbReference type="Proteomes" id="UP001611415"/>
    </source>
</evidence>
<sequence length="86" mass="8567">MITRAPGNTIGMTPMNDRPAQIVGIERGTAGLSGLIAVALGCGVAVLTGSLSAALGSFAAVCFGMIVLVPSIGRPTRGPTSCLRLL</sequence>
<proteinExistence type="predicted"/>
<protein>
    <submittedName>
        <fullName evidence="2">Uncharacterized protein</fullName>
    </submittedName>
</protein>
<comment type="caution">
    <text evidence="2">The sequence shown here is derived from an EMBL/GenBank/DDBJ whole genome shotgun (WGS) entry which is preliminary data.</text>
</comment>
<keyword evidence="1" id="KW-0472">Membrane</keyword>
<keyword evidence="3" id="KW-1185">Reference proteome</keyword>
<accession>A0ABW7WZW3</accession>
<gene>
    <name evidence="2" type="ORF">ACH49W_13560</name>
</gene>
<name>A0ABW7WZW3_9NOCA</name>
<evidence type="ECO:0000256" key="1">
    <source>
        <dbReference type="SAM" id="Phobius"/>
    </source>
</evidence>
<dbReference type="RefSeq" id="WP_397092677.1">
    <property type="nucleotide sequence ID" value="NZ_JBIRYO010000007.1"/>
</dbReference>